<dbReference type="EMBL" id="CP057975">
    <property type="protein sequence ID" value="QMP43862.1"/>
    <property type="molecule type" value="Genomic_DNA"/>
</dbReference>
<reference evidence="1 2" key="1">
    <citation type="submission" date="2020-06" db="EMBL/GenBank/DDBJ databases">
        <title>REHAB project genomes.</title>
        <authorList>
            <person name="Shaw L.P."/>
        </authorList>
    </citation>
    <scope>NUCLEOTIDE SEQUENCE [LARGE SCALE GENOMIC DNA]</scope>
    <source>
        <strain evidence="1 2">RHB07-C04</strain>
    </source>
</reference>
<sequence>MRLTMEFKDLPSDVQKTAAHTLHSVLREIGKDIASEPAKDLARKIKTAFVELYNVGTDSETVETKTVSSPIFSLEPGVLSGEICTEISSELLPVIREAICRRGLDGSYDHDVLQVLRTMVTSLGI</sequence>
<dbReference type="AlphaFoldDB" id="A0A7D6EVR3"/>
<evidence type="ECO:0000313" key="2">
    <source>
        <dbReference type="Proteomes" id="UP000514715"/>
    </source>
</evidence>
<dbReference type="Proteomes" id="UP000514715">
    <property type="component" value="Chromosome"/>
</dbReference>
<name>A0A7D6EVR3_ECOLX</name>
<accession>A0A7D6EVR3</accession>
<protein>
    <recommendedName>
        <fullName evidence="3">Ybl81</fullName>
    </recommendedName>
</protein>
<gene>
    <name evidence="1" type="ORF">HVW04_02825</name>
</gene>
<dbReference type="RefSeq" id="WP_001241299.1">
    <property type="nucleotide sequence ID" value="NZ_CAUJMG010000001.1"/>
</dbReference>
<evidence type="ECO:0000313" key="1">
    <source>
        <dbReference type="EMBL" id="QMP43862.1"/>
    </source>
</evidence>
<evidence type="ECO:0008006" key="3">
    <source>
        <dbReference type="Google" id="ProtNLM"/>
    </source>
</evidence>
<proteinExistence type="predicted"/>
<organism evidence="1 2">
    <name type="scientific">Escherichia coli</name>
    <dbReference type="NCBI Taxonomy" id="562"/>
    <lineage>
        <taxon>Bacteria</taxon>
        <taxon>Pseudomonadati</taxon>
        <taxon>Pseudomonadota</taxon>
        <taxon>Gammaproteobacteria</taxon>
        <taxon>Enterobacterales</taxon>
        <taxon>Enterobacteriaceae</taxon>
        <taxon>Escherichia</taxon>
    </lineage>
</organism>